<name>A0ABU2D268_9EURY</name>
<evidence type="ECO:0000313" key="2">
    <source>
        <dbReference type="EMBL" id="MDR7666073.1"/>
    </source>
</evidence>
<comment type="caution">
    <text evidence="2">The sequence shown here is derived from an EMBL/GenBank/DDBJ whole genome shotgun (WGS) entry which is preliminary data.</text>
</comment>
<organism evidence="2 3">
    <name type="scientific">Methanosarcina baikalica</name>
    <dbReference type="NCBI Taxonomy" id="3073890"/>
    <lineage>
        <taxon>Archaea</taxon>
        <taxon>Methanobacteriati</taxon>
        <taxon>Methanobacteriota</taxon>
        <taxon>Stenosarchaea group</taxon>
        <taxon>Methanomicrobia</taxon>
        <taxon>Methanosarcinales</taxon>
        <taxon>Methanosarcinaceae</taxon>
        <taxon>Methanosarcina</taxon>
    </lineage>
</organism>
<feature type="domain" description="Polysaccharide pyruvyl transferase" evidence="1">
    <location>
        <begin position="13"/>
        <end position="336"/>
    </location>
</feature>
<keyword evidence="3" id="KW-1185">Reference proteome</keyword>
<dbReference type="GO" id="GO:0016740">
    <property type="term" value="F:transferase activity"/>
    <property type="evidence" value="ECO:0007669"/>
    <property type="project" value="UniProtKB-KW"/>
</dbReference>
<dbReference type="RefSeq" id="WP_310576100.1">
    <property type="nucleotide sequence ID" value="NZ_JAVKPK010000036.1"/>
</dbReference>
<accession>A0ABU2D268</accession>
<protein>
    <submittedName>
        <fullName evidence="2">Polysaccharide pyruvyl transferase family protein</fullName>
    </submittedName>
</protein>
<dbReference type="EMBL" id="JAVKPK010000036">
    <property type="protein sequence ID" value="MDR7666073.1"/>
    <property type="molecule type" value="Genomic_DNA"/>
</dbReference>
<dbReference type="Pfam" id="PF04230">
    <property type="entry name" value="PS_pyruv_trans"/>
    <property type="match status" value="1"/>
</dbReference>
<dbReference type="PANTHER" id="PTHR36836:SF1">
    <property type="entry name" value="COLANIC ACID BIOSYNTHESIS PROTEIN WCAK"/>
    <property type="match status" value="1"/>
</dbReference>
<evidence type="ECO:0000313" key="3">
    <source>
        <dbReference type="Proteomes" id="UP001246244"/>
    </source>
</evidence>
<dbReference type="PANTHER" id="PTHR36836">
    <property type="entry name" value="COLANIC ACID BIOSYNTHESIS PROTEIN WCAK"/>
    <property type="match status" value="1"/>
</dbReference>
<evidence type="ECO:0000259" key="1">
    <source>
        <dbReference type="Pfam" id="PF04230"/>
    </source>
</evidence>
<keyword evidence="2" id="KW-0808">Transferase</keyword>
<dbReference type="InterPro" id="IPR007345">
    <property type="entry name" value="Polysacch_pyruvyl_Trfase"/>
</dbReference>
<sequence>MTKILVLHAGVSNKGSQALVFSLIDTLRKYIPNSQFTFMGTEIGQEDIPIKKQLAIKPLKNICPWIYLFECFIFRMLTNIGISIPISKKSDLYYYYDSDIIVNTGGDHLSGEKFGLSSLLNISYAILLGKPVVLYAESLGYYKNPIFNFIAKYVLNRTKLITVRESISKKYLIENKINNPKVYLTADPAFNLEPSPLSTIFEILSNEGIDINKRPIIGINSSGLISRFRKSDSENSSQEIVSIFAKVIDSLIEELDANIIMVPHVYSEKVSDKRSILEIYNIVENKSNVKLILNEYNAKELKGIIGICDLFVGARMHATIASTSMYVPTVGIAYSHKMHGVIGQMLKQEDYIIDVNDLNYNLLKSKIYDCWSNRENIQKDLKYIIPQIKEKSSLNGKYVKDLLNSL</sequence>
<reference evidence="3" key="1">
    <citation type="submission" date="2023-07" db="EMBL/GenBank/DDBJ databases">
        <title>Whole-genome sequencing of a new Methanosarcina sp. Z-7115.</title>
        <authorList>
            <person name="Zhilina T.N."/>
            <person name="Merkel A.Y."/>
        </authorList>
    </citation>
    <scope>NUCLEOTIDE SEQUENCE [LARGE SCALE GENOMIC DNA]</scope>
    <source>
        <strain evidence="3">Z-7115</strain>
    </source>
</reference>
<dbReference type="Proteomes" id="UP001246244">
    <property type="component" value="Unassembled WGS sequence"/>
</dbReference>
<gene>
    <name evidence="2" type="ORF">RG963_09860</name>
</gene>
<proteinExistence type="predicted"/>